<dbReference type="Proteomes" id="UP000053240">
    <property type="component" value="Unassembled WGS sequence"/>
</dbReference>
<feature type="non-terminal residue" evidence="1">
    <location>
        <position position="1"/>
    </location>
</feature>
<comment type="caution">
    <text evidence="1">The sequence shown here is derived from an EMBL/GenBank/DDBJ whole genome shotgun (WGS) entry which is preliminary data.</text>
</comment>
<name>A0A0N1IHV0_PAPMA</name>
<dbReference type="AlphaFoldDB" id="A0A0N1IHV0"/>
<evidence type="ECO:0000313" key="2">
    <source>
        <dbReference type="Proteomes" id="UP000053240"/>
    </source>
</evidence>
<protein>
    <submittedName>
        <fullName evidence="1">Uncharacterized protein</fullName>
    </submittedName>
</protein>
<gene>
    <name evidence="1" type="ORF">RR48_00123</name>
</gene>
<evidence type="ECO:0000313" key="1">
    <source>
        <dbReference type="EMBL" id="KPJ21050.1"/>
    </source>
</evidence>
<proteinExistence type="predicted"/>
<dbReference type="EMBL" id="LADJ01017701">
    <property type="protein sequence ID" value="KPJ21050.1"/>
    <property type="molecule type" value="Genomic_DNA"/>
</dbReference>
<keyword evidence="2" id="KW-1185">Reference proteome</keyword>
<dbReference type="InParanoid" id="A0A0N1IHV0"/>
<reference evidence="1 2" key="1">
    <citation type="journal article" date="2015" name="Nat. Commun.">
        <title>Outbred genome sequencing and CRISPR/Cas9 gene editing in butterflies.</title>
        <authorList>
            <person name="Li X."/>
            <person name="Fan D."/>
            <person name="Zhang W."/>
            <person name="Liu G."/>
            <person name="Zhang L."/>
            <person name="Zhao L."/>
            <person name="Fang X."/>
            <person name="Chen L."/>
            <person name="Dong Y."/>
            <person name="Chen Y."/>
            <person name="Ding Y."/>
            <person name="Zhao R."/>
            <person name="Feng M."/>
            <person name="Zhu Y."/>
            <person name="Feng Y."/>
            <person name="Jiang X."/>
            <person name="Zhu D."/>
            <person name="Xiang H."/>
            <person name="Feng X."/>
            <person name="Li S."/>
            <person name="Wang J."/>
            <person name="Zhang G."/>
            <person name="Kronforst M.R."/>
            <person name="Wang W."/>
        </authorList>
    </citation>
    <scope>NUCLEOTIDE SEQUENCE [LARGE SCALE GENOMIC DNA]</scope>
    <source>
        <strain evidence="1">Ya'a_city_454_Pm</strain>
        <tissue evidence="1">Whole body</tissue>
    </source>
</reference>
<organism evidence="1 2">
    <name type="scientific">Papilio machaon</name>
    <name type="common">Old World swallowtail butterfly</name>
    <dbReference type="NCBI Taxonomy" id="76193"/>
    <lineage>
        <taxon>Eukaryota</taxon>
        <taxon>Metazoa</taxon>
        <taxon>Ecdysozoa</taxon>
        <taxon>Arthropoda</taxon>
        <taxon>Hexapoda</taxon>
        <taxon>Insecta</taxon>
        <taxon>Pterygota</taxon>
        <taxon>Neoptera</taxon>
        <taxon>Endopterygota</taxon>
        <taxon>Lepidoptera</taxon>
        <taxon>Glossata</taxon>
        <taxon>Ditrysia</taxon>
        <taxon>Papilionoidea</taxon>
        <taxon>Papilionidae</taxon>
        <taxon>Papilioninae</taxon>
        <taxon>Papilio</taxon>
    </lineage>
</organism>
<sequence>PNGVIIDNGVGGGIVGSGDAGVHRPPVYPVHIQRGHIPGESGLCLIEVELCLIEVELCLIEV</sequence>
<accession>A0A0N1IHV0</accession>